<evidence type="ECO:0000259" key="2">
    <source>
        <dbReference type="PROSITE" id="PS50186"/>
    </source>
</evidence>
<feature type="region of interest" description="Disordered" evidence="1">
    <location>
        <begin position="394"/>
        <end position="475"/>
    </location>
</feature>
<dbReference type="RefSeq" id="XP_004358671.1">
    <property type="nucleotide sequence ID" value="XM_004358614.1"/>
</dbReference>
<gene>
    <name evidence="3" type="ORF">DFA_00686</name>
</gene>
<protein>
    <recommendedName>
        <fullName evidence="2">DEP domain-containing protein</fullName>
    </recommendedName>
</protein>
<dbReference type="GeneID" id="14873748"/>
<name>F4PT85_CACFS</name>
<sequence>MKKDLKHQLHKEIFKTKIIKELIVLGKERKVIVQVDKAEAAAAAATGVYIETCFVGREAVSWLIDHHKEFKTRDEVKQYLSQLLKQIDRFKLAEYTGWWNMRDIFIFSCYCNQNQTNNNNNNNNHNHNHNNSSTNNLETIIETTTTAMDSPLKASGHHFKDDGSFYAFTDNNSNNNNNNTNNNPLGGSIPIGAGTNNNNNNSMSNSLETQLLVTPSSVFVNSSSANHNKYSKRGGANLNKDELFQLGLDLMHSEKGLKLQKRKKNFLAAPTSCFSGQQIIDWLSENLCISRKESLVVAYKLVNLNIFFETGINPNNNINNLDSGSGGNNSAGSSPTGSSTSISYSNNNTSTTTTTNINIRGGGSGNNIDTSSTSSLSASFGAMLSTTPSAVAFSLPHHHHTPQPSTSAHSGIRGSTSLMPPPSSSTTSTSLLSSSLKTSTSSFMPPPSSPLKSSSSTSFSNPNNHNSMSSNGFRLPVEDNPDVYYEFLTKPEAIISHVSMKRLSELHLAHKTLQSIPTTIINTLNYLKVLDFSYNALQDHSSLESVSTFNNNFVNIPTSQHVGQRHRVHPRVDPAPVQVACASRPAQQQDHQAAQRGWALGQAAHFGRVGLQQDC</sequence>
<evidence type="ECO:0000256" key="1">
    <source>
        <dbReference type="SAM" id="MobiDB-lite"/>
    </source>
</evidence>
<proteinExistence type="predicted"/>
<dbReference type="PROSITE" id="PS50186">
    <property type="entry name" value="DEP"/>
    <property type="match status" value="2"/>
</dbReference>
<feature type="compositionally biased region" description="Low complexity" evidence="1">
    <location>
        <begin position="450"/>
        <end position="471"/>
    </location>
</feature>
<dbReference type="GO" id="GO:0035556">
    <property type="term" value="P:intracellular signal transduction"/>
    <property type="evidence" value="ECO:0007669"/>
    <property type="project" value="InterPro"/>
</dbReference>
<feature type="compositionally biased region" description="Low complexity" evidence="1">
    <location>
        <begin position="330"/>
        <end position="359"/>
    </location>
</feature>
<dbReference type="KEGG" id="dfa:DFA_00686"/>
<dbReference type="SUPFAM" id="SSF52058">
    <property type="entry name" value="L domain-like"/>
    <property type="match status" value="1"/>
</dbReference>
<feature type="domain" description="DEP" evidence="2">
    <location>
        <begin position="253"/>
        <end position="317"/>
    </location>
</feature>
<dbReference type="InterPro" id="IPR036390">
    <property type="entry name" value="WH_DNA-bd_sf"/>
</dbReference>
<feature type="region of interest" description="Disordered" evidence="1">
    <location>
        <begin position="171"/>
        <end position="201"/>
    </location>
</feature>
<accession>F4PT85</accession>
<dbReference type="EMBL" id="GL883010">
    <property type="protein sequence ID" value="EGG20821.1"/>
    <property type="molecule type" value="Genomic_DNA"/>
</dbReference>
<dbReference type="Proteomes" id="UP000007797">
    <property type="component" value="Unassembled WGS sequence"/>
</dbReference>
<dbReference type="Gene3D" id="1.10.10.10">
    <property type="entry name" value="Winged helix-like DNA-binding domain superfamily/Winged helix DNA-binding domain"/>
    <property type="match status" value="2"/>
</dbReference>
<organism evidence="3 4">
    <name type="scientific">Cavenderia fasciculata</name>
    <name type="common">Slime mold</name>
    <name type="synonym">Dictyostelium fasciculatum</name>
    <dbReference type="NCBI Taxonomy" id="261658"/>
    <lineage>
        <taxon>Eukaryota</taxon>
        <taxon>Amoebozoa</taxon>
        <taxon>Evosea</taxon>
        <taxon>Eumycetozoa</taxon>
        <taxon>Dictyostelia</taxon>
        <taxon>Acytosteliales</taxon>
        <taxon>Cavenderiaceae</taxon>
        <taxon>Cavenderia</taxon>
    </lineage>
</organism>
<reference evidence="4" key="1">
    <citation type="journal article" date="2011" name="Genome Res.">
        <title>Phylogeny-wide analysis of social amoeba genomes highlights ancient origins for complex intercellular communication.</title>
        <authorList>
            <person name="Heidel A.J."/>
            <person name="Lawal H.M."/>
            <person name="Felder M."/>
            <person name="Schilde C."/>
            <person name="Helps N.R."/>
            <person name="Tunggal B."/>
            <person name="Rivero F."/>
            <person name="John U."/>
            <person name="Schleicher M."/>
            <person name="Eichinger L."/>
            <person name="Platzer M."/>
            <person name="Noegel A.A."/>
            <person name="Schaap P."/>
            <person name="Gloeckner G."/>
        </authorList>
    </citation>
    <scope>NUCLEOTIDE SEQUENCE [LARGE SCALE GENOMIC DNA]</scope>
    <source>
        <strain evidence="4">SH3</strain>
    </source>
</reference>
<dbReference type="PANTHER" id="PTHR42264">
    <property type="entry name" value="EPHRIN_REC_LIKE DOMAIN-CONTAINING PROTEIN"/>
    <property type="match status" value="1"/>
</dbReference>
<feature type="region of interest" description="Disordered" evidence="1">
    <location>
        <begin position="323"/>
        <end position="372"/>
    </location>
</feature>
<evidence type="ECO:0000313" key="4">
    <source>
        <dbReference type="Proteomes" id="UP000007797"/>
    </source>
</evidence>
<dbReference type="CDD" id="cd04371">
    <property type="entry name" value="DEP"/>
    <property type="match status" value="1"/>
</dbReference>
<dbReference type="InterPro" id="IPR000591">
    <property type="entry name" value="DEP_dom"/>
</dbReference>
<feature type="domain" description="DEP" evidence="2">
    <location>
        <begin position="50"/>
        <end position="86"/>
    </location>
</feature>
<dbReference type="SUPFAM" id="SSF46785">
    <property type="entry name" value="Winged helix' DNA-binding domain"/>
    <property type="match status" value="2"/>
</dbReference>
<keyword evidence="4" id="KW-1185">Reference proteome</keyword>
<dbReference type="AlphaFoldDB" id="F4PT85"/>
<feature type="compositionally biased region" description="Low complexity" evidence="1">
    <location>
        <begin position="171"/>
        <end position="183"/>
    </location>
</feature>
<evidence type="ECO:0000313" key="3">
    <source>
        <dbReference type="EMBL" id="EGG20821.1"/>
    </source>
</evidence>
<feature type="compositionally biased region" description="Low complexity" evidence="1">
    <location>
        <begin position="402"/>
        <end position="443"/>
    </location>
</feature>
<dbReference type="InterPro" id="IPR036388">
    <property type="entry name" value="WH-like_DNA-bd_sf"/>
</dbReference>